<protein>
    <recommendedName>
        <fullName evidence="1">PilZ domain-containing protein</fullName>
    </recommendedName>
</protein>
<accession>A0A6J4LYW5</accession>
<evidence type="ECO:0000259" key="1">
    <source>
        <dbReference type="Pfam" id="PF07238"/>
    </source>
</evidence>
<reference evidence="2" key="1">
    <citation type="submission" date="2020-02" db="EMBL/GenBank/DDBJ databases">
        <authorList>
            <person name="Meier V. D."/>
        </authorList>
    </citation>
    <scope>NUCLEOTIDE SEQUENCE</scope>
    <source>
        <strain evidence="2">AVDCRST_MAG71</strain>
    </source>
</reference>
<name>A0A6J4LYW5_9GAMM</name>
<sequence>MNDSMPTSGPAGQNFRRARRRKIEGTVSVTDVMTETVIGRIGNLSENGMLLIASAPLVDDALYQFRFTLPGSGGPMVTVEAGLHALWQDRSNASGQTWAGLRIITMPDDQLQYLRAWLDAPGGRFE</sequence>
<dbReference type="InterPro" id="IPR009875">
    <property type="entry name" value="PilZ_domain"/>
</dbReference>
<dbReference type="AlphaFoldDB" id="A0A6J4LYW5"/>
<dbReference type="Pfam" id="PF07238">
    <property type="entry name" value="PilZ"/>
    <property type="match status" value="1"/>
</dbReference>
<dbReference type="GO" id="GO:0035438">
    <property type="term" value="F:cyclic-di-GMP binding"/>
    <property type="evidence" value="ECO:0007669"/>
    <property type="project" value="InterPro"/>
</dbReference>
<dbReference type="EMBL" id="CADCUA010000571">
    <property type="protein sequence ID" value="CAA9345200.1"/>
    <property type="molecule type" value="Genomic_DNA"/>
</dbReference>
<evidence type="ECO:0000313" key="2">
    <source>
        <dbReference type="EMBL" id="CAA9345200.1"/>
    </source>
</evidence>
<dbReference type="Gene3D" id="2.40.10.220">
    <property type="entry name" value="predicted glycosyltransferase like domains"/>
    <property type="match status" value="1"/>
</dbReference>
<proteinExistence type="predicted"/>
<feature type="domain" description="PilZ" evidence="1">
    <location>
        <begin position="16"/>
        <end position="118"/>
    </location>
</feature>
<organism evidence="2">
    <name type="scientific">uncultured Lysobacter sp</name>
    <dbReference type="NCBI Taxonomy" id="271060"/>
    <lineage>
        <taxon>Bacteria</taxon>
        <taxon>Pseudomonadati</taxon>
        <taxon>Pseudomonadota</taxon>
        <taxon>Gammaproteobacteria</taxon>
        <taxon>Lysobacterales</taxon>
        <taxon>Lysobacteraceae</taxon>
        <taxon>Lysobacter</taxon>
        <taxon>environmental samples</taxon>
    </lineage>
</organism>
<gene>
    <name evidence="2" type="ORF">AVDCRST_MAG71-2468</name>
</gene>